<dbReference type="PANTHER" id="PTHR34183">
    <property type="entry name" value="ENDOLYTIC PEPTIDOGLYCAN TRANSGLYCOSYLASE RLPA"/>
    <property type="match status" value="1"/>
</dbReference>
<dbReference type="NCBIfam" id="TIGR00413">
    <property type="entry name" value="rlpA"/>
    <property type="match status" value="1"/>
</dbReference>
<feature type="domain" description="RlpA-like protein double-psi beta-barrel" evidence="6">
    <location>
        <begin position="35"/>
        <end position="122"/>
    </location>
</feature>
<evidence type="ECO:0000313" key="8">
    <source>
        <dbReference type="Proteomes" id="UP001177212"/>
    </source>
</evidence>
<dbReference type="Pfam" id="PF03330">
    <property type="entry name" value="DPBB_1"/>
    <property type="match status" value="1"/>
</dbReference>
<keyword evidence="2 3" id="KW-0961">Cell wall biogenesis/degradation</keyword>
<dbReference type="InterPro" id="IPR012997">
    <property type="entry name" value="RplA"/>
</dbReference>
<dbReference type="RefSeq" id="WP_305472108.1">
    <property type="nucleotide sequence ID" value="NZ_JAUYVT010000008.1"/>
</dbReference>
<comment type="function">
    <text evidence="3">Lytic transglycosylase with a strong preference for naked glycan strands that lack stem peptides.</text>
</comment>
<dbReference type="CDD" id="cd22268">
    <property type="entry name" value="DPBB_RlpA-like"/>
    <property type="match status" value="1"/>
</dbReference>
<dbReference type="SUPFAM" id="SSF50685">
    <property type="entry name" value="Barwin-like endoglucanases"/>
    <property type="match status" value="1"/>
</dbReference>
<dbReference type="Gene3D" id="2.40.40.10">
    <property type="entry name" value="RlpA-like domain"/>
    <property type="match status" value="1"/>
</dbReference>
<keyword evidence="8" id="KW-1185">Reference proteome</keyword>
<proteinExistence type="inferred from homology"/>
<feature type="chain" id="PRO_5047217888" description="Endolytic peptidoglycan transglycosylase RlpA" evidence="5">
    <location>
        <begin position="21"/>
        <end position="130"/>
    </location>
</feature>
<keyword evidence="1 3" id="KW-0456">Lyase</keyword>
<dbReference type="InterPro" id="IPR034718">
    <property type="entry name" value="RlpA"/>
</dbReference>
<comment type="caution">
    <text evidence="7">The sequence shown here is derived from an EMBL/GenBank/DDBJ whole genome shotgun (WGS) entry which is preliminary data.</text>
</comment>
<dbReference type="InterPro" id="IPR036908">
    <property type="entry name" value="RlpA-like_sf"/>
</dbReference>
<reference evidence="7" key="1">
    <citation type="submission" date="2023-07" db="EMBL/GenBank/DDBJ databases">
        <title>Genome content predicts the carbon catabolic preferences of heterotrophic bacteria.</title>
        <authorList>
            <person name="Gralka M."/>
        </authorList>
    </citation>
    <scope>NUCLEOTIDE SEQUENCE</scope>
    <source>
        <strain evidence="7">4G09</strain>
    </source>
</reference>
<evidence type="ECO:0000256" key="4">
    <source>
        <dbReference type="RuleBase" id="RU003495"/>
    </source>
</evidence>
<accession>A0ABT9FE70</accession>
<name>A0ABT9FE70_9GAMM</name>
<protein>
    <recommendedName>
        <fullName evidence="3">Endolytic peptidoglycan transglycosylase RlpA</fullName>
        <ecNumber evidence="3">4.2.2.-</ecNumber>
    </recommendedName>
</protein>
<gene>
    <name evidence="3" type="primary">rlpA</name>
    <name evidence="7" type="ORF">Q8W34_10410</name>
</gene>
<sequence>MSLTKLILPFSFLSILAACSSQPLVTTANGERTQFGKASYYANKYHGRTTANGETFNQNAATAAHLEFDFGTKVKVTNLANNKSVIVRINDRGPYVRGRVIDLSLGMFKKIADPKVGVIDVSISVLKTGG</sequence>
<feature type="signal peptide" evidence="5">
    <location>
        <begin position="1"/>
        <end position="20"/>
    </location>
</feature>
<evidence type="ECO:0000256" key="2">
    <source>
        <dbReference type="ARBA" id="ARBA00023316"/>
    </source>
</evidence>
<comment type="similarity">
    <text evidence="3 4">Belongs to the RlpA family.</text>
</comment>
<dbReference type="PROSITE" id="PS51257">
    <property type="entry name" value="PROKAR_LIPOPROTEIN"/>
    <property type="match status" value="1"/>
</dbReference>
<evidence type="ECO:0000256" key="3">
    <source>
        <dbReference type="HAMAP-Rule" id="MF_02071"/>
    </source>
</evidence>
<dbReference type="EMBL" id="JAUYVT010000008">
    <property type="protein sequence ID" value="MDP2565046.1"/>
    <property type="molecule type" value="Genomic_DNA"/>
</dbReference>
<keyword evidence="3" id="KW-0472">Membrane</keyword>
<evidence type="ECO:0000313" key="7">
    <source>
        <dbReference type="EMBL" id="MDP2565046.1"/>
    </source>
</evidence>
<evidence type="ECO:0000256" key="1">
    <source>
        <dbReference type="ARBA" id="ARBA00023239"/>
    </source>
</evidence>
<dbReference type="HAMAP" id="MF_02071">
    <property type="entry name" value="RlpA"/>
    <property type="match status" value="1"/>
</dbReference>
<comment type="subcellular location">
    <subcellularLocation>
        <location evidence="3">Cell membrane</location>
        <topology evidence="3">Lipid-anchor</topology>
    </subcellularLocation>
</comment>
<keyword evidence="5" id="KW-0732">Signal</keyword>
<evidence type="ECO:0000259" key="6">
    <source>
        <dbReference type="Pfam" id="PF03330"/>
    </source>
</evidence>
<dbReference type="PANTHER" id="PTHR34183:SF8">
    <property type="entry name" value="ENDOLYTIC PEPTIDOGLYCAN TRANSGLYCOSYLASE RLPA-RELATED"/>
    <property type="match status" value="1"/>
</dbReference>
<dbReference type="EC" id="4.2.2.-" evidence="3"/>
<dbReference type="InterPro" id="IPR009009">
    <property type="entry name" value="RlpA-like_DPBB"/>
</dbReference>
<keyword evidence="3" id="KW-0449">Lipoprotein</keyword>
<evidence type="ECO:0000256" key="5">
    <source>
        <dbReference type="SAM" id="SignalP"/>
    </source>
</evidence>
<keyword evidence="3" id="KW-0564">Palmitate</keyword>
<organism evidence="7 8">
    <name type="scientific">Pseudoalteromonas marina</name>
    <dbReference type="NCBI Taxonomy" id="267375"/>
    <lineage>
        <taxon>Bacteria</taxon>
        <taxon>Pseudomonadati</taxon>
        <taxon>Pseudomonadota</taxon>
        <taxon>Gammaproteobacteria</taxon>
        <taxon>Alteromonadales</taxon>
        <taxon>Pseudoalteromonadaceae</taxon>
        <taxon>Pseudoalteromonas</taxon>
    </lineage>
</organism>
<dbReference type="Proteomes" id="UP001177212">
    <property type="component" value="Unassembled WGS sequence"/>
</dbReference>
<keyword evidence="3" id="KW-1003">Cell membrane</keyword>